<evidence type="ECO:0000256" key="3">
    <source>
        <dbReference type="ARBA" id="ARBA00023015"/>
    </source>
</evidence>
<organism evidence="9 10">
    <name type="scientific">Rhabdobacter roseus</name>
    <dbReference type="NCBI Taxonomy" id="1655419"/>
    <lineage>
        <taxon>Bacteria</taxon>
        <taxon>Pseudomonadati</taxon>
        <taxon>Bacteroidota</taxon>
        <taxon>Cytophagia</taxon>
        <taxon>Cytophagales</taxon>
        <taxon>Cytophagaceae</taxon>
        <taxon>Rhabdobacter</taxon>
    </lineage>
</organism>
<dbReference type="EMBL" id="JACHGF010000010">
    <property type="protein sequence ID" value="MBB5286598.1"/>
    <property type="molecule type" value="Genomic_DNA"/>
</dbReference>
<dbReference type="Pfam" id="PF00072">
    <property type="entry name" value="Response_reg"/>
    <property type="match status" value="1"/>
</dbReference>
<keyword evidence="1" id="KW-0547">Nucleotide-binding</keyword>
<dbReference type="GO" id="GO:0006355">
    <property type="term" value="P:regulation of DNA-templated transcription"/>
    <property type="evidence" value="ECO:0007669"/>
    <property type="project" value="InterPro"/>
</dbReference>
<dbReference type="PANTHER" id="PTHR32071">
    <property type="entry name" value="TRANSCRIPTIONAL REGULATORY PROTEIN"/>
    <property type="match status" value="1"/>
</dbReference>
<dbReference type="SUPFAM" id="SSF46689">
    <property type="entry name" value="Homeodomain-like"/>
    <property type="match status" value="1"/>
</dbReference>
<dbReference type="PROSITE" id="PS00676">
    <property type="entry name" value="SIGMA54_INTERACT_2"/>
    <property type="match status" value="1"/>
</dbReference>
<comment type="caution">
    <text evidence="9">The sequence shown here is derived from an EMBL/GenBank/DDBJ whole genome shotgun (WGS) entry which is preliminary data.</text>
</comment>
<dbReference type="Gene3D" id="1.10.8.60">
    <property type="match status" value="1"/>
</dbReference>
<feature type="domain" description="Response regulatory" evidence="8">
    <location>
        <begin position="3"/>
        <end position="117"/>
    </location>
</feature>
<dbReference type="InterPro" id="IPR025944">
    <property type="entry name" value="Sigma_54_int_dom_CS"/>
</dbReference>
<dbReference type="InterPro" id="IPR025943">
    <property type="entry name" value="Sigma_54_int_dom_ATP-bd_2"/>
</dbReference>
<dbReference type="InterPro" id="IPR002197">
    <property type="entry name" value="HTH_Fis"/>
</dbReference>
<dbReference type="InterPro" id="IPR002078">
    <property type="entry name" value="Sigma_54_int"/>
</dbReference>
<dbReference type="PROSITE" id="PS00688">
    <property type="entry name" value="SIGMA54_INTERACT_3"/>
    <property type="match status" value="1"/>
</dbReference>
<dbReference type="Gene3D" id="3.40.50.2300">
    <property type="match status" value="1"/>
</dbReference>
<dbReference type="Pfam" id="PF00158">
    <property type="entry name" value="Sigma54_activat"/>
    <property type="match status" value="1"/>
</dbReference>
<dbReference type="FunFam" id="3.40.50.300:FF:000006">
    <property type="entry name" value="DNA-binding transcriptional regulator NtrC"/>
    <property type="match status" value="1"/>
</dbReference>
<keyword evidence="2" id="KW-0067">ATP-binding</keyword>
<dbReference type="InterPro" id="IPR025662">
    <property type="entry name" value="Sigma_54_int_dom_ATP-bd_1"/>
</dbReference>
<feature type="modified residue" description="4-aspartylphosphate" evidence="6">
    <location>
        <position position="52"/>
    </location>
</feature>
<keyword evidence="5" id="KW-0804">Transcription</keyword>
<evidence type="ECO:0000313" key="10">
    <source>
        <dbReference type="Proteomes" id="UP000557307"/>
    </source>
</evidence>
<reference evidence="9 10" key="1">
    <citation type="submission" date="2020-08" db="EMBL/GenBank/DDBJ databases">
        <title>Genomic Encyclopedia of Type Strains, Phase IV (KMG-IV): sequencing the most valuable type-strain genomes for metagenomic binning, comparative biology and taxonomic classification.</title>
        <authorList>
            <person name="Goeker M."/>
        </authorList>
    </citation>
    <scope>NUCLEOTIDE SEQUENCE [LARGE SCALE GENOMIC DNA]</scope>
    <source>
        <strain evidence="9 10">DSM 105074</strain>
    </source>
</reference>
<dbReference type="InterPro" id="IPR011006">
    <property type="entry name" value="CheY-like_superfamily"/>
</dbReference>
<dbReference type="PROSITE" id="PS50045">
    <property type="entry name" value="SIGMA54_INTERACT_4"/>
    <property type="match status" value="1"/>
</dbReference>
<dbReference type="InterPro" id="IPR058031">
    <property type="entry name" value="AAA_lid_NorR"/>
</dbReference>
<proteinExistence type="predicted"/>
<gene>
    <name evidence="9" type="ORF">HNQ92_004759</name>
</gene>
<name>A0A840U2L3_9BACT</name>
<dbReference type="GO" id="GO:0043565">
    <property type="term" value="F:sequence-specific DNA binding"/>
    <property type="evidence" value="ECO:0007669"/>
    <property type="project" value="InterPro"/>
</dbReference>
<dbReference type="GO" id="GO:0005524">
    <property type="term" value="F:ATP binding"/>
    <property type="evidence" value="ECO:0007669"/>
    <property type="project" value="UniProtKB-KW"/>
</dbReference>
<evidence type="ECO:0000256" key="2">
    <source>
        <dbReference type="ARBA" id="ARBA00022840"/>
    </source>
</evidence>
<dbReference type="RefSeq" id="WP_184177897.1">
    <property type="nucleotide sequence ID" value="NZ_JACHGF010000010.1"/>
</dbReference>
<dbReference type="CDD" id="cd00009">
    <property type="entry name" value="AAA"/>
    <property type="match status" value="1"/>
</dbReference>
<evidence type="ECO:0000256" key="6">
    <source>
        <dbReference type="PROSITE-ProRule" id="PRU00169"/>
    </source>
</evidence>
<dbReference type="Pfam" id="PF02954">
    <property type="entry name" value="HTH_8"/>
    <property type="match status" value="1"/>
</dbReference>
<feature type="domain" description="Sigma-54 factor interaction" evidence="7">
    <location>
        <begin position="142"/>
        <end position="371"/>
    </location>
</feature>
<dbReference type="GO" id="GO:0000160">
    <property type="term" value="P:phosphorelay signal transduction system"/>
    <property type="evidence" value="ECO:0007669"/>
    <property type="project" value="InterPro"/>
</dbReference>
<dbReference type="SMART" id="SM00382">
    <property type="entry name" value="AAA"/>
    <property type="match status" value="1"/>
</dbReference>
<dbReference type="PROSITE" id="PS50110">
    <property type="entry name" value="RESPONSE_REGULATORY"/>
    <property type="match status" value="1"/>
</dbReference>
<dbReference type="Pfam" id="PF25601">
    <property type="entry name" value="AAA_lid_14"/>
    <property type="match status" value="1"/>
</dbReference>
<dbReference type="SUPFAM" id="SSF52540">
    <property type="entry name" value="P-loop containing nucleoside triphosphate hydrolases"/>
    <property type="match status" value="1"/>
</dbReference>
<dbReference type="InterPro" id="IPR003593">
    <property type="entry name" value="AAA+_ATPase"/>
</dbReference>
<evidence type="ECO:0000259" key="7">
    <source>
        <dbReference type="PROSITE" id="PS50045"/>
    </source>
</evidence>
<accession>A0A840U2L3</accession>
<dbReference type="Gene3D" id="1.10.10.60">
    <property type="entry name" value="Homeodomain-like"/>
    <property type="match status" value="1"/>
</dbReference>
<dbReference type="InterPro" id="IPR027417">
    <property type="entry name" value="P-loop_NTPase"/>
</dbReference>
<dbReference type="Proteomes" id="UP000557307">
    <property type="component" value="Unassembled WGS sequence"/>
</dbReference>
<keyword evidence="10" id="KW-1185">Reference proteome</keyword>
<keyword evidence="6" id="KW-0597">Phosphoprotein</keyword>
<sequence length="449" mass="50121">MKKILLIDDEEKLRSLLARIISLEGFELLQAENAKAAWKQLERTDIDVVLCDVKLPDAYGVELVKQIKATYPLTEIILLTAYGNIPDGVQAIKNGAFDYLTKGDDNNKIIPLLYRAVEKVELARRVQQLEKQLGEKHSFASIIGHSAAIRSVITLAEKVASTSTTVLLTGETGTGKEVFAQAIHQASLRQAHPFVAINCSAFGKDLLESEMFGYKAGAFTGALKDKKGLMEAAHKGTLFLDEIGEMPLDLQAKVLRALENGEFIKIGESKPTRVDVRIVAATHRHLLQEIQAGHFREDLYYRLSVFQIELPPLRERTADLEPLLRYFQTWFAAKTNKKITSYTHDYLHALKRHTWPGNIRELKNVIERSVILAASETLTPDTLPFELQAFRTSSSPEPSSLSNFALAAAEKKHIELVLQHAHGNKTKAAELLGIALTTLYRKLAEYNLS</sequence>
<evidence type="ECO:0000313" key="9">
    <source>
        <dbReference type="EMBL" id="MBB5286598.1"/>
    </source>
</evidence>
<dbReference type="PROSITE" id="PS00675">
    <property type="entry name" value="SIGMA54_INTERACT_1"/>
    <property type="match status" value="1"/>
</dbReference>
<dbReference type="AlphaFoldDB" id="A0A840U2L3"/>
<evidence type="ECO:0000256" key="5">
    <source>
        <dbReference type="ARBA" id="ARBA00023163"/>
    </source>
</evidence>
<dbReference type="SMART" id="SM00448">
    <property type="entry name" value="REC"/>
    <property type="match status" value="1"/>
</dbReference>
<dbReference type="PANTHER" id="PTHR32071:SF121">
    <property type="entry name" value="SIGMA L-DEPENDENT TRANSCRIPTIONAL REGULATOR YQIR-RELATED"/>
    <property type="match status" value="1"/>
</dbReference>
<dbReference type="PRINTS" id="PR01590">
    <property type="entry name" value="HTHFIS"/>
</dbReference>
<dbReference type="Gene3D" id="3.40.50.300">
    <property type="entry name" value="P-loop containing nucleotide triphosphate hydrolases"/>
    <property type="match status" value="1"/>
</dbReference>
<keyword evidence="3" id="KW-0805">Transcription regulation</keyword>
<evidence type="ECO:0000259" key="8">
    <source>
        <dbReference type="PROSITE" id="PS50110"/>
    </source>
</evidence>
<dbReference type="InterPro" id="IPR001789">
    <property type="entry name" value="Sig_transdc_resp-reg_receiver"/>
</dbReference>
<keyword evidence="4 9" id="KW-0238">DNA-binding</keyword>
<protein>
    <submittedName>
        <fullName evidence="9">DNA-binding NtrC family response regulator</fullName>
    </submittedName>
</protein>
<dbReference type="InterPro" id="IPR009057">
    <property type="entry name" value="Homeodomain-like_sf"/>
</dbReference>
<evidence type="ECO:0000256" key="4">
    <source>
        <dbReference type="ARBA" id="ARBA00023125"/>
    </source>
</evidence>
<evidence type="ECO:0000256" key="1">
    <source>
        <dbReference type="ARBA" id="ARBA00022741"/>
    </source>
</evidence>
<dbReference type="SUPFAM" id="SSF52172">
    <property type="entry name" value="CheY-like"/>
    <property type="match status" value="1"/>
</dbReference>